<organism evidence="1 2">
    <name type="scientific">Microtetraspora fusca</name>
    <dbReference type="NCBI Taxonomy" id="1997"/>
    <lineage>
        <taxon>Bacteria</taxon>
        <taxon>Bacillati</taxon>
        <taxon>Actinomycetota</taxon>
        <taxon>Actinomycetes</taxon>
        <taxon>Streptosporangiales</taxon>
        <taxon>Streptosporangiaceae</taxon>
        <taxon>Microtetraspora</taxon>
    </lineage>
</organism>
<protein>
    <submittedName>
        <fullName evidence="1">Uncharacterized protein</fullName>
    </submittedName>
</protein>
<dbReference type="Proteomes" id="UP001602119">
    <property type="component" value="Unassembled WGS sequence"/>
</dbReference>
<reference evidence="1 2" key="1">
    <citation type="submission" date="2024-10" db="EMBL/GenBank/DDBJ databases">
        <title>The Natural Products Discovery Center: Release of the First 8490 Sequenced Strains for Exploring Actinobacteria Biosynthetic Diversity.</title>
        <authorList>
            <person name="Kalkreuter E."/>
            <person name="Kautsar S.A."/>
            <person name="Yang D."/>
            <person name="Bader C.D."/>
            <person name="Teijaro C.N."/>
            <person name="Fluegel L."/>
            <person name="Davis C.M."/>
            <person name="Simpson J.R."/>
            <person name="Lauterbach L."/>
            <person name="Steele A.D."/>
            <person name="Gui C."/>
            <person name="Meng S."/>
            <person name="Li G."/>
            <person name="Viehrig K."/>
            <person name="Ye F."/>
            <person name="Su P."/>
            <person name="Kiefer A.F."/>
            <person name="Nichols A."/>
            <person name="Cepeda A.J."/>
            <person name="Yan W."/>
            <person name="Fan B."/>
            <person name="Jiang Y."/>
            <person name="Adhikari A."/>
            <person name="Zheng C.-J."/>
            <person name="Schuster L."/>
            <person name="Cowan T.M."/>
            <person name="Smanski M.J."/>
            <person name="Chevrette M.G."/>
            <person name="De Carvalho L.P.S."/>
            <person name="Shen B."/>
        </authorList>
    </citation>
    <scope>NUCLEOTIDE SEQUENCE [LARGE SCALE GENOMIC DNA]</scope>
    <source>
        <strain evidence="1 2">NPDC001281</strain>
    </source>
</reference>
<proteinExistence type="predicted"/>
<comment type="caution">
    <text evidence="1">The sequence shown here is derived from an EMBL/GenBank/DDBJ whole genome shotgun (WGS) entry which is preliminary data.</text>
</comment>
<evidence type="ECO:0000313" key="2">
    <source>
        <dbReference type="Proteomes" id="UP001602119"/>
    </source>
</evidence>
<sequence length="46" mass="4341">MPGAPTGLATAHPLLCRMTTDATGLPVAAGPVEAAALGDAPVQASA</sequence>
<keyword evidence="2" id="KW-1185">Reference proteome</keyword>
<name>A0ABW6V811_MICFU</name>
<gene>
    <name evidence="1" type="ORF">ACFY05_20770</name>
</gene>
<dbReference type="Gene3D" id="3.30.420.40">
    <property type="match status" value="1"/>
</dbReference>
<dbReference type="EMBL" id="JBIAXI010000012">
    <property type="protein sequence ID" value="MFF4775290.1"/>
    <property type="molecule type" value="Genomic_DNA"/>
</dbReference>
<accession>A0ABW6V811</accession>
<dbReference type="RefSeq" id="WP_387343495.1">
    <property type="nucleotide sequence ID" value="NZ_JBIAXI010000012.1"/>
</dbReference>
<evidence type="ECO:0000313" key="1">
    <source>
        <dbReference type="EMBL" id="MFF4775290.1"/>
    </source>
</evidence>